<keyword evidence="1 3" id="KW-0378">Hydrolase</keyword>
<dbReference type="SUPFAM" id="SSF53474">
    <property type="entry name" value="alpha/beta-Hydrolases"/>
    <property type="match status" value="1"/>
</dbReference>
<dbReference type="InterPro" id="IPR050300">
    <property type="entry name" value="GDXG_lipolytic_enzyme"/>
</dbReference>
<feature type="domain" description="Alpha/beta hydrolase fold-3" evidence="2">
    <location>
        <begin position="90"/>
        <end position="292"/>
    </location>
</feature>
<dbReference type="PANTHER" id="PTHR48081:SF8">
    <property type="entry name" value="ALPHA_BETA HYDROLASE FOLD-3 DOMAIN-CONTAINING PROTEIN-RELATED"/>
    <property type="match status" value="1"/>
</dbReference>
<dbReference type="InterPro" id="IPR013094">
    <property type="entry name" value="AB_hydrolase_3"/>
</dbReference>
<dbReference type="RefSeq" id="WP_065140597.1">
    <property type="nucleotide sequence ID" value="NZ_LZLM01000084.1"/>
</dbReference>
<gene>
    <name evidence="3" type="ORF">A5640_15380</name>
</gene>
<dbReference type="Gene3D" id="3.40.50.1820">
    <property type="entry name" value="alpha/beta hydrolase"/>
    <property type="match status" value="1"/>
</dbReference>
<proteinExistence type="predicted"/>
<dbReference type="GO" id="GO:0016787">
    <property type="term" value="F:hydrolase activity"/>
    <property type="evidence" value="ECO:0007669"/>
    <property type="project" value="UniProtKB-KW"/>
</dbReference>
<dbReference type="AlphaFoldDB" id="A0A1A3KHP3"/>
<dbReference type="PANTHER" id="PTHR48081">
    <property type="entry name" value="AB HYDROLASE SUPERFAMILY PROTEIN C4A8.06C"/>
    <property type="match status" value="1"/>
</dbReference>
<evidence type="ECO:0000313" key="4">
    <source>
        <dbReference type="Proteomes" id="UP000093925"/>
    </source>
</evidence>
<evidence type="ECO:0000313" key="3">
    <source>
        <dbReference type="EMBL" id="OBJ84545.1"/>
    </source>
</evidence>
<sequence length="326" mass="35472">MTQTNLTRPQGLGRLDPSLRAAAEELGVVEFRAETLPAEREHANRVAAERAAEADTDGVVVESRSIAGPDGDRLELRLYRGRTESAAPVVLYAHGGGFVTGNLDTDHAHCVDLARDAKCLVVSVDYRLAPEHSCPAALDDVEAALRDVIANSAELQADTDRIAVMGRDAGAALVACLAQRMFDTEGPQILMQILHQPMLDADATPSRREFQRTPGLNGPAVSRAWGHYLGHTTASGHHVPAHRPNLEGLPPTYISCSEIDPCRDEAIDYANRLLHAFVHTELHVVAATFHGFDSAVPDWIVSQENRALHAQSLRRVFTAWPAAKWE</sequence>
<dbReference type="InterPro" id="IPR029058">
    <property type="entry name" value="AB_hydrolase_fold"/>
</dbReference>
<evidence type="ECO:0000259" key="2">
    <source>
        <dbReference type="Pfam" id="PF07859"/>
    </source>
</evidence>
<organism evidence="3 4">
    <name type="scientific">Mycobacterium asiaticum</name>
    <dbReference type="NCBI Taxonomy" id="1790"/>
    <lineage>
        <taxon>Bacteria</taxon>
        <taxon>Bacillati</taxon>
        <taxon>Actinomycetota</taxon>
        <taxon>Actinomycetes</taxon>
        <taxon>Mycobacteriales</taxon>
        <taxon>Mycobacteriaceae</taxon>
        <taxon>Mycobacterium</taxon>
    </lineage>
</organism>
<evidence type="ECO:0000256" key="1">
    <source>
        <dbReference type="ARBA" id="ARBA00022801"/>
    </source>
</evidence>
<name>A0A1A3KHP3_MYCAS</name>
<reference evidence="3 4" key="1">
    <citation type="submission" date="2016-06" db="EMBL/GenBank/DDBJ databases">
        <authorList>
            <person name="Kjaerup R.B."/>
            <person name="Dalgaard T.S."/>
            <person name="Juul-Madsen H.R."/>
        </authorList>
    </citation>
    <scope>NUCLEOTIDE SEQUENCE [LARGE SCALE GENOMIC DNA]</scope>
    <source>
        <strain evidence="3 4">1276495.2</strain>
    </source>
</reference>
<comment type="caution">
    <text evidence="3">The sequence shown here is derived from an EMBL/GenBank/DDBJ whole genome shotgun (WGS) entry which is preliminary data.</text>
</comment>
<dbReference type="EMBL" id="LZLM01000084">
    <property type="protein sequence ID" value="OBJ84545.1"/>
    <property type="molecule type" value="Genomic_DNA"/>
</dbReference>
<accession>A0A1A3KHP3</accession>
<dbReference type="Pfam" id="PF07859">
    <property type="entry name" value="Abhydrolase_3"/>
    <property type="match status" value="1"/>
</dbReference>
<dbReference type="Proteomes" id="UP000093925">
    <property type="component" value="Unassembled WGS sequence"/>
</dbReference>
<protein>
    <submittedName>
        <fullName evidence="3">Alpha/beta hydrolase</fullName>
    </submittedName>
</protein>